<evidence type="ECO:0000256" key="1">
    <source>
        <dbReference type="SAM" id="Coils"/>
    </source>
</evidence>
<proteinExistence type="predicted"/>
<dbReference type="PANTHER" id="PTHR38753">
    <property type="entry name" value="SLR1441 PROTEIN"/>
    <property type="match status" value="1"/>
</dbReference>
<feature type="coiled-coil region" evidence="1">
    <location>
        <begin position="55"/>
        <end position="177"/>
    </location>
</feature>
<evidence type="ECO:0000313" key="2">
    <source>
        <dbReference type="EMBL" id="HFK98004.1"/>
    </source>
</evidence>
<keyword evidence="1" id="KW-0175">Coiled coil</keyword>
<dbReference type="Gene3D" id="1.20.5.300">
    <property type="match status" value="1"/>
</dbReference>
<dbReference type="EMBL" id="DSTK01000036">
    <property type="protein sequence ID" value="HFK98004.1"/>
    <property type="molecule type" value="Genomic_DNA"/>
</dbReference>
<organism evidence="2">
    <name type="scientific">Desulfacinum infernum</name>
    <dbReference type="NCBI Taxonomy" id="35837"/>
    <lineage>
        <taxon>Bacteria</taxon>
        <taxon>Pseudomonadati</taxon>
        <taxon>Thermodesulfobacteriota</taxon>
        <taxon>Syntrophobacteria</taxon>
        <taxon>Syntrophobacterales</taxon>
        <taxon>Syntrophobacteraceae</taxon>
        <taxon>Desulfacinum</taxon>
    </lineage>
</organism>
<gene>
    <name evidence="2" type="ORF">ENS06_11890</name>
</gene>
<accession>A0A832EJX8</accession>
<dbReference type="PANTHER" id="PTHR38753:SF1">
    <property type="entry name" value="SLR1441 PROTEIN"/>
    <property type="match status" value="1"/>
</dbReference>
<name>A0A832EJX8_9BACT</name>
<dbReference type="Gene3D" id="1.20.5.340">
    <property type="match status" value="1"/>
</dbReference>
<protein>
    <recommendedName>
        <fullName evidence="3">Chromosome partition protein Smc</fullName>
    </recommendedName>
</protein>
<sequence>MTAVTDLIRRLEGTSPDIQDIRTAVLFILQQWETLKHHEDLAKKLTELTDAVGQLAKAQSRIDDTLLELAKAQKRTEESLEKLTVRVDQLTERVDRLTERVDRLTERVDQLTLRLDQLTERVDRLTERVDQLAQAQKRTEERVNQLTEAQKRTEERISQLTEAQKRTEHVLQDLIKEFKGFKKTLGGITNAVGYGLEDRIIALIPAFAAREYDLQVKSALRRFMEYPDGRSDELNIYAEGHRQGKPVALVGECRSQPGKGDLREFARKVERLRQHLGIEVEPFLVGYSITPDVARYAAAEYPHIKLFWSYQFEVLRESSR</sequence>
<reference evidence="2" key="1">
    <citation type="journal article" date="2020" name="mSystems">
        <title>Genome- and Community-Level Interaction Insights into Carbon Utilization and Element Cycling Functions of Hydrothermarchaeota in Hydrothermal Sediment.</title>
        <authorList>
            <person name="Zhou Z."/>
            <person name="Liu Y."/>
            <person name="Xu W."/>
            <person name="Pan J."/>
            <person name="Luo Z.H."/>
            <person name="Li M."/>
        </authorList>
    </citation>
    <scope>NUCLEOTIDE SEQUENCE [LARGE SCALE GENOMIC DNA]</scope>
    <source>
        <strain evidence="2">SpSt-456</strain>
    </source>
</reference>
<evidence type="ECO:0008006" key="3">
    <source>
        <dbReference type="Google" id="ProtNLM"/>
    </source>
</evidence>
<dbReference type="SUPFAM" id="SSF57997">
    <property type="entry name" value="Tropomyosin"/>
    <property type="match status" value="1"/>
</dbReference>
<comment type="caution">
    <text evidence="2">The sequence shown here is derived from an EMBL/GenBank/DDBJ whole genome shotgun (WGS) entry which is preliminary data.</text>
</comment>
<dbReference type="AlphaFoldDB" id="A0A832EJX8"/>